<dbReference type="Pfam" id="PF24393">
    <property type="entry name" value="Pepco"/>
    <property type="match status" value="1"/>
</dbReference>
<sequence>MEPYGGESAESVEELEILVVDDGPSDVRDKSFGSRRGGENEDRIRRQSFRPADLNAQLTRTLNGLRDAFEGLQEAGPDGWGISQVQVSCQLTASGQVVVVGVGGQAQRTGGIQLTLTPRPAGGER</sequence>
<dbReference type="Proteomes" id="UP000502641">
    <property type="component" value="Chromosome"/>
</dbReference>
<dbReference type="KEGG" id="sarg:HKX69_10535"/>
<accession>A0A6M4PG01</accession>
<dbReference type="AlphaFoldDB" id="A0A6M4PG01"/>
<dbReference type="EMBL" id="CP053189">
    <property type="protein sequence ID" value="QJS09901.1"/>
    <property type="molecule type" value="Genomic_DNA"/>
</dbReference>
<reference evidence="3 4" key="1">
    <citation type="submission" date="2020-05" db="EMBL/GenBank/DDBJ databases">
        <authorList>
            <person name="Li K."/>
        </authorList>
    </citation>
    <scope>NUCLEOTIDE SEQUENCE [LARGE SCALE GENOMIC DNA]</scope>
    <source>
        <strain evidence="4">jing01</strain>
    </source>
</reference>
<name>A0A6M4PG01_9ACTN</name>
<evidence type="ECO:0000313" key="3">
    <source>
        <dbReference type="EMBL" id="QJS09901.1"/>
    </source>
</evidence>
<keyword evidence="4" id="KW-1185">Reference proteome</keyword>
<dbReference type="InterPro" id="IPR056947">
    <property type="entry name" value="Pepco_dom"/>
</dbReference>
<organism evidence="3 4">
    <name type="scientific">Streptomyces argyrophylli</name>
    <dbReference type="NCBI Taxonomy" id="2726118"/>
    <lineage>
        <taxon>Bacteria</taxon>
        <taxon>Bacillati</taxon>
        <taxon>Actinomycetota</taxon>
        <taxon>Actinomycetes</taxon>
        <taxon>Kitasatosporales</taxon>
        <taxon>Streptomycetaceae</taxon>
        <taxon>Streptomyces</taxon>
    </lineage>
</organism>
<proteinExistence type="predicted"/>
<evidence type="ECO:0000313" key="4">
    <source>
        <dbReference type="Proteomes" id="UP000502641"/>
    </source>
</evidence>
<feature type="domain" description="Pepco" evidence="2">
    <location>
        <begin position="22"/>
        <end position="117"/>
    </location>
</feature>
<feature type="region of interest" description="Disordered" evidence="1">
    <location>
        <begin position="18"/>
        <end position="45"/>
    </location>
</feature>
<evidence type="ECO:0000256" key="1">
    <source>
        <dbReference type="SAM" id="MobiDB-lite"/>
    </source>
</evidence>
<gene>
    <name evidence="3" type="ORF">HKX69_10535</name>
</gene>
<feature type="compositionally biased region" description="Basic and acidic residues" evidence="1">
    <location>
        <begin position="25"/>
        <end position="45"/>
    </location>
</feature>
<protein>
    <recommendedName>
        <fullName evidence="2">Pepco domain-containing protein</fullName>
    </recommendedName>
</protein>
<dbReference type="RefSeq" id="WP_171152679.1">
    <property type="nucleotide sequence ID" value="NZ_CP053189.1"/>
</dbReference>
<evidence type="ECO:0000259" key="2">
    <source>
        <dbReference type="Pfam" id="PF24393"/>
    </source>
</evidence>